<dbReference type="EMBL" id="UOEQ01000362">
    <property type="protein sequence ID" value="VAW21586.1"/>
    <property type="molecule type" value="Genomic_DNA"/>
</dbReference>
<dbReference type="GO" id="GO:0005829">
    <property type="term" value="C:cytosol"/>
    <property type="evidence" value="ECO:0007669"/>
    <property type="project" value="TreeGrafter"/>
</dbReference>
<feature type="region of interest" description="Disordered" evidence="7">
    <location>
        <begin position="664"/>
        <end position="689"/>
    </location>
</feature>
<keyword evidence="2 10" id="KW-0436">Ligase</keyword>
<dbReference type="InterPro" id="IPR050081">
    <property type="entry name" value="Ile-tRNA_ligase"/>
</dbReference>
<feature type="non-terminal residue" evidence="10">
    <location>
        <position position="1"/>
    </location>
</feature>
<evidence type="ECO:0000259" key="9">
    <source>
        <dbReference type="Pfam" id="PF08264"/>
    </source>
</evidence>
<evidence type="ECO:0000256" key="1">
    <source>
        <dbReference type="ARBA" id="ARBA00013165"/>
    </source>
</evidence>
<keyword evidence="5" id="KW-0648">Protein biosynthesis</keyword>
<dbReference type="GO" id="GO:0000049">
    <property type="term" value="F:tRNA binding"/>
    <property type="evidence" value="ECO:0007669"/>
    <property type="project" value="InterPro"/>
</dbReference>
<dbReference type="InterPro" id="IPR013155">
    <property type="entry name" value="M/V/L/I-tRNA-synth_anticd-bd"/>
</dbReference>
<keyword evidence="4" id="KW-0067">ATP-binding</keyword>
<evidence type="ECO:0000256" key="5">
    <source>
        <dbReference type="ARBA" id="ARBA00022917"/>
    </source>
</evidence>
<dbReference type="PANTHER" id="PTHR42765:SF1">
    <property type="entry name" value="ISOLEUCINE--TRNA LIGASE, MITOCHONDRIAL"/>
    <property type="match status" value="1"/>
</dbReference>
<dbReference type="Gene3D" id="1.10.730.20">
    <property type="match status" value="1"/>
</dbReference>
<keyword evidence="3" id="KW-0547">Nucleotide-binding</keyword>
<evidence type="ECO:0000256" key="2">
    <source>
        <dbReference type="ARBA" id="ARBA00022598"/>
    </source>
</evidence>
<dbReference type="PANTHER" id="PTHR42765">
    <property type="entry name" value="SOLEUCYL-TRNA SYNTHETASE"/>
    <property type="match status" value="1"/>
</dbReference>
<dbReference type="EC" id="6.1.1.5" evidence="1"/>
<dbReference type="InterPro" id="IPR014729">
    <property type="entry name" value="Rossmann-like_a/b/a_fold"/>
</dbReference>
<dbReference type="InterPro" id="IPR009008">
    <property type="entry name" value="Val/Leu/Ile-tRNA-synth_edit"/>
</dbReference>
<dbReference type="InterPro" id="IPR002300">
    <property type="entry name" value="aa-tRNA-synth_Ia"/>
</dbReference>
<keyword evidence="6 10" id="KW-0030">Aminoacyl-tRNA synthetase</keyword>
<evidence type="ECO:0000259" key="8">
    <source>
        <dbReference type="Pfam" id="PF00133"/>
    </source>
</evidence>
<dbReference type="GO" id="GO:0002161">
    <property type="term" value="F:aminoacyl-tRNA deacylase activity"/>
    <property type="evidence" value="ECO:0007669"/>
    <property type="project" value="InterPro"/>
</dbReference>
<dbReference type="Pfam" id="PF08264">
    <property type="entry name" value="Anticodon_1"/>
    <property type="match status" value="1"/>
</dbReference>
<evidence type="ECO:0000256" key="3">
    <source>
        <dbReference type="ARBA" id="ARBA00022741"/>
    </source>
</evidence>
<dbReference type="InterPro" id="IPR002301">
    <property type="entry name" value="Ile-tRNA-ligase"/>
</dbReference>
<dbReference type="CDD" id="cd07960">
    <property type="entry name" value="Anticodon_Ia_Ile_BEm"/>
    <property type="match status" value="1"/>
</dbReference>
<dbReference type="Pfam" id="PF00133">
    <property type="entry name" value="tRNA-synt_1"/>
    <property type="match status" value="1"/>
</dbReference>
<protein>
    <recommendedName>
        <fullName evidence="1">isoleucine--tRNA ligase</fullName>
        <ecNumber evidence="1">6.1.1.5</ecNumber>
    </recommendedName>
</protein>
<feature type="domain" description="Aminoacyl-tRNA synthetase class Ia" evidence="8">
    <location>
        <begin position="125"/>
        <end position="395"/>
    </location>
</feature>
<dbReference type="Gene3D" id="3.40.50.620">
    <property type="entry name" value="HUPs"/>
    <property type="match status" value="1"/>
</dbReference>
<dbReference type="Gene3D" id="3.90.740.10">
    <property type="entry name" value="Valyl/Leucyl/Isoleucyl-tRNA synthetase, editing domain"/>
    <property type="match status" value="1"/>
</dbReference>
<accession>A0A3B0UPM7</accession>
<reference evidence="10" key="1">
    <citation type="submission" date="2018-06" db="EMBL/GenBank/DDBJ databases">
        <authorList>
            <person name="Zhirakovskaya E."/>
        </authorList>
    </citation>
    <scope>NUCLEOTIDE SEQUENCE</scope>
</reference>
<evidence type="ECO:0000256" key="6">
    <source>
        <dbReference type="ARBA" id="ARBA00023146"/>
    </source>
</evidence>
<dbReference type="SUPFAM" id="SSF47323">
    <property type="entry name" value="Anticodon-binding domain of a subclass of class I aminoacyl-tRNA synthetases"/>
    <property type="match status" value="1"/>
</dbReference>
<dbReference type="SUPFAM" id="SSF52374">
    <property type="entry name" value="Nucleotidylyl transferase"/>
    <property type="match status" value="1"/>
</dbReference>
<sequence>ETLEGIRCDHPLNGLDDGYKFIVPLLDGDHVTDEAGTGFVHTAPGHGMDDYEIWSSNARALEARGIDPSIPFSVDDAGYYTKEVPGFGPDVEGGAARVIDDKGKKGDANKRVIAALIESNNLFSRYRIKHSYPHSWRSKKPIIFRNTPQWFVHMDKELNGLTFDFATGEQTLNENAPKPDTLRTRALSAIDNTRFVPASRQKRLHAMIENRPDWVLSRQRAWGVPIAVFVNEDNNEILKDKAVNDRIIAAFREEGADAWFATGAKERFLEGVKNPEQWTMVSDILDVWFDSGSTHAFVLRNQKKWPHVKWPASLYLEGTDQHRGWFHSSLLESCGTTGRAPYDAVLTNGFTMDAKGRKMSKSIGNTVAPQDIVKQYGADILRLWTASVDYWDDQRLGDEAIKTNVETYRKLRNSFRFLLGNLAHYSPEDALDFDQMPELERLMLSRLSGLDKTVRNAYENFDYKKVVSTLSNFMNLELSAFYFDIRKDALYCDPISSNTRRASLTVLNELFNCLTTWLAPVLVFTMEEIWLERNPGKNSSVHLQLFPKIPESWANAELEEKWAKIRTVRKVVTGALELQRKDKNIGSSLEAAPKVYVNDADLAKALQGQDMAEISITSDIEILQNEGPADAFRLDDVAGVSVVFARAIGSRCARSWKVSTEVGQDEEYPDLSPRDALAMRERENMEKGT</sequence>
<gene>
    <name evidence="10" type="ORF">MNBD_ALPHA11-853</name>
</gene>
<evidence type="ECO:0000313" key="10">
    <source>
        <dbReference type="EMBL" id="VAW21586.1"/>
    </source>
</evidence>
<dbReference type="InterPro" id="IPR033708">
    <property type="entry name" value="Anticodon_Ile_BEm"/>
</dbReference>
<evidence type="ECO:0000256" key="7">
    <source>
        <dbReference type="SAM" id="MobiDB-lite"/>
    </source>
</evidence>
<dbReference type="GO" id="GO:0005524">
    <property type="term" value="F:ATP binding"/>
    <property type="evidence" value="ECO:0007669"/>
    <property type="project" value="UniProtKB-KW"/>
</dbReference>
<dbReference type="GO" id="GO:0006428">
    <property type="term" value="P:isoleucyl-tRNA aminoacylation"/>
    <property type="evidence" value="ECO:0007669"/>
    <property type="project" value="InterPro"/>
</dbReference>
<proteinExistence type="predicted"/>
<name>A0A3B0UPM7_9ZZZZ</name>
<dbReference type="SUPFAM" id="SSF50677">
    <property type="entry name" value="ValRS/IleRS/LeuRS editing domain"/>
    <property type="match status" value="1"/>
</dbReference>
<dbReference type="InterPro" id="IPR009080">
    <property type="entry name" value="tRNAsynth_Ia_anticodon-bd"/>
</dbReference>
<dbReference type="PRINTS" id="PR00984">
    <property type="entry name" value="TRNASYNTHILE"/>
</dbReference>
<feature type="domain" description="Methionyl/Valyl/Leucyl/Isoleucyl-tRNA synthetase anticodon-binding" evidence="9">
    <location>
        <begin position="441"/>
        <end position="591"/>
    </location>
</feature>
<dbReference type="AlphaFoldDB" id="A0A3B0UPM7"/>
<dbReference type="Gene3D" id="1.10.10.830">
    <property type="entry name" value="Ile-tRNA synthetase CP2 domain-like"/>
    <property type="match status" value="1"/>
</dbReference>
<organism evidence="10">
    <name type="scientific">hydrothermal vent metagenome</name>
    <dbReference type="NCBI Taxonomy" id="652676"/>
    <lineage>
        <taxon>unclassified sequences</taxon>
        <taxon>metagenomes</taxon>
        <taxon>ecological metagenomes</taxon>
    </lineage>
</organism>
<dbReference type="GO" id="GO:0004822">
    <property type="term" value="F:isoleucine-tRNA ligase activity"/>
    <property type="evidence" value="ECO:0007669"/>
    <property type="project" value="UniProtKB-EC"/>
</dbReference>
<evidence type="ECO:0000256" key="4">
    <source>
        <dbReference type="ARBA" id="ARBA00022840"/>
    </source>
</evidence>
<feature type="compositionally biased region" description="Basic and acidic residues" evidence="7">
    <location>
        <begin position="677"/>
        <end position="689"/>
    </location>
</feature>